<dbReference type="GO" id="GO:0015031">
    <property type="term" value="P:protein transport"/>
    <property type="evidence" value="ECO:0007669"/>
    <property type="project" value="UniProtKB-KW"/>
</dbReference>
<evidence type="ECO:0000256" key="8">
    <source>
        <dbReference type="RuleBase" id="RU363111"/>
    </source>
</evidence>
<evidence type="ECO:0000313" key="10">
    <source>
        <dbReference type="EMBL" id="EEB06004.1"/>
    </source>
</evidence>
<dbReference type="Proteomes" id="UP000001744">
    <property type="component" value="Unassembled WGS sequence"/>
</dbReference>
<dbReference type="JaponicusDB" id="SJAG_01027">
    <property type="gene designation" value="sft2"/>
</dbReference>
<keyword evidence="3 8" id="KW-0812">Transmembrane</keyword>
<evidence type="ECO:0000256" key="5">
    <source>
        <dbReference type="ARBA" id="ARBA00022989"/>
    </source>
</evidence>
<dbReference type="eggNOG" id="KOG2887">
    <property type="taxonomic scope" value="Eukaryota"/>
</dbReference>
<dbReference type="Pfam" id="PF04178">
    <property type="entry name" value="Got1"/>
    <property type="match status" value="1"/>
</dbReference>
<dbReference type="InterPro" id="IPR007305">
    <property type="entry name" value="Vesicle_transpt_Got1/SFT2"/>
</dbReference>
<feature type="transmembrane region" description="Helical" evidence="8">
    <location>
        <begin position="100"/>
        <end position="121"/>
    </location>
</feature>
<organism evidence="10 12">
    <name type="scientific">Schizosaccharomyces japonicus (strain yFS275 / FY16936)</name>
    <name type="common">Fission yeast</name>
    <dbReference type="NCBI Taxonomy" id="402676"/>
    <lineage>
        <taxon>Eukaryota</taxon>
        <taxon>Fungi</taxon>
        <taxon>Dikarya</taxon>
        <taxon>Ascomycota</taxon>
        <taxon>Taphrinomycotina</taxon>
        <taxon>Schizosaccharomycetes</taxon>
        <taxon>Schizosaccharomycetales</taxon>
        <taxon>Schizosaccharomycetaceae</taxon>
        <taxon>Schizosaccharomyces</taxon>
    </lineage>
</organism>
<evidence type="ECO:0000256" key="1">
    <source>
        <dbReference type="ARBA" id="ARBA00004141"/>
    </source>
</evidence>
<comment type="similarity">
    <text evidence="7 8">Belongs to the SFT2 family.</text>
</comment>
<evidence type="ECO:0000256" key="2">
    <source>
        <dbReference type="ARBA" id="ARBA00022448"/>
    </source>
</evidence>
<evidence type="ECO:0000313" key="11">
    <source>
        <dbReference type="JaponicusDB" id="SJAG_01027"/>
    </source>
</evidence>
<proteinExistence type="inferred from homology"/>
<dbReference type="STRING" id="402676.B6JXA3"/>
<dbReference type="RefSeq" id="XP_002172297.1">
    <property type="nucleotide sequence ID" value="XM_002172261.1"/>
</dbReference>
<name>B6JXA3_SCHJY</name>
<feature type="transmembrane region" description="Helical" evidence="8">
    <location>
        <begin position="69"/>
        <end position="94"/>
    </location>
</feature>
<evidence type="ECO:0000256" key="9">
    <source>
        <dbReference type="SAM" id="MobiDB-lite"/>
    </source>
</evidence>
<gene>
    <name evidence="11" type="primary">sft2</name>
    <name evidence="10" type="ORF">SJAG_01027</name>
</gene>
<feature type="compositionally biased region" description="Basic and acidic residues" evidence="9">
    <location>
        <begin position="1"/>
        <end position="10"/>
    </location>
</feature>
<comment type="function">
    <text evidence="8">Nonessential protein required for the fusion of transport vesicles derived from the endocytic pathway with the Golgi complex.</text>
</comment>
<keyword evidence="2 8" id="KW-0813">Transport</keyword>
<feature type="transmembrane region" description="Helical" evidence="8">
    <location>
        <begin position="158"/>
        <end position="181"/>
    </location>
</feature>
<keyword evidence="5 8" id="KW-1133">Transmembrane helix</keyword>
<dbReference type="AlphaFoldDB" id="B6JXA3"/>
<keyword evidence="4 8" id="KW-0653">Protein transport</keyword>
<protein>
    <recommendedName>
        <fullName evidence="8">Protein transport protein SFT2</fullName>
    </recommendedName>
</protein>
<accession>B6JXA3</accession>
<dbReference type="HOGENOM" id="CLU_099529_3_0_1"/>
<dbReference type="OrthoDB" id="660759at2759"/>
<keyword evidence="6 8" id="KW-0472">Membrane</keyword>
<dbReference type="PANTHER" id="PTHR23137:SF36">
    <property type="entry name" value="VESICLE TRANSPORT PROTEIN SFT2C"/>
    <property type="match status" value="1"/>
</dbReference>
<evidence type="ECO:0000256" key="7">
    <source>
        <dbReference type="ARBA" id="ARBA00025800"/>
    </source>
</evidence>
<feature type="transmembrane region" description="Helical" evidence="8">
    <location>
        <begin position="133"/>
        <end position="152"/>
    </location>
</feature>
<keyword evidence="8" id="KW-0333">Golgi apparatus</keyword>
<evidence type="ECO:0000256" key="4">
    <source>
        <dbReference type="ARBA" id="ARBA00022927"/>
    </source>
</evidence>
<dbReference type="OMA" id="PTHNEGP"/>
<keyword evidence="12" id="KW-1185">Reference proteome</keyword>
<dbReference type="GO" id="GO:0000139">
    <property type="term" value="C:Golgi membrane"/>
    <property type="evidence" value="ECO:0007669"/>
    <property type="project" value="UniProtKB-SubCell"/>
</dbReference>
<dbReference type="EMBL" id="KE651166">
    <property type="protein sequence ID" value="EEB06004.1"/>
    <property type="molecule type" value="Genomic_DNA"/>
</dbReference>
<feature type="region of interest" description="Disordered" evidence="9">
    <location>
        <begin position="1"/>
        <end position="25"/>
    </location>
</feature>
<evidence type="ECO:0000256" key="3">
    <source>
        <dbReference type="ARBA" id="ARBA00022692"/>
    </source>
</evidence>
<dbReference type="GeneID" id="7048274"/>
<reference evidence="10 12" key="1">
    <citation type="journal article" date="2011" name="Science">
        <title>Comparative functional genomics of the fission yeasts.</title>
        <authorList>
            <person name="Rhind N."/>
            <person name="Chen Z."/>
            <person name="Yassour M."/>
            <person name="Thompson D.A."/>
            <person name="Haas B.J."/>
            <person name="Habib N."/>
            <person name="Wapinski I."/>
            <person name="Roy S."/>
            <person name="Lin M.F."/>
            <person name="Heiman D.I."/>
            <person name="Young S.K."/>
            <person name="Furuya K."/>
            <person name="Guo Y."/>
            <person name="Pidoux A."/>
            <person name="Chen H.M."/>
            <person name="Robbertse B."/>
            <person name="Goldberg J.M."/>
            <person name="Aoki K."/>
            <person name="Bayne E.H."/>
            <person name="Berlin A.M."/>
            <person name="Desjardins C.A."/>
            <person name="Dobbs E."/>
            <person name="Dukaj L."/>
            <person name="Fan L."/>
            <person name="FitzGerald M.G."/>
            <person name="French C."/>
            <person name="Gujja S."/>
            <person name="Hansen K."/>
            <person name="Keifenheim D."/>
            <person name="Levin J.Z."/>
            <person name="Mosher R.A."/>
            <person name="Mueller C.A."/>
            <person name="Pfiffner J."/>
            <person name="Priest M."/>
            <person name="Russ C."/>
            <person name="Smialowska A."/>
            <person name="Swoboda P."/>
            <person name="Sykes S.M."/>
            <person name="Vaughn M."/>
            <person name="Vengrova S."/>
            <person name="Yoder R."/>
            <person name="Zeng Q."/>
            <person name="Allshire R."/>
            <person name="Baulcombe D."/>
            <person name="Birren B.W."/>
            <person name="Brown W."/>
            <person name="Ekwall K."/>
            <person name="Kellis M."/>
            <person name="Leatherwood J."/>
            <person name="Levin H."/>
            <person name="Margalit H."/>
            <person name="Martienssen R."/>
            <person name="Nieduszynski C.A."/>
            <person name="Spatafora J.W."/>
            <person name="Friedman N."/>
            <person name="Dalgaard J.Z."/>
            <person name="Baumann P."/>
            <person name="Niki H."/>
            <person name="Regev A."/>
            <person name="Nusbaum C."/>
        </authorList>
    </citation>
    <scope>NUCLEOTIDE SEQUENCE [LARGE SCALE GENOMIC DNA]</scope>
    <source>
        <strain evidence="12">yFS275 / FY16936</strain>
    </source>
</reference>
<evidence type="ECO:0000313" key="12">
    <source>
        <dbReference type="Proteomes" id="UP000001744"/>
    </source>
</evidence>
<dbReference type="VEuPathDB" id="FungiDB:SJAG_01027"/>
<dbReference type="InterPro" id="IPR011691">
    <property type="entry name" value="Vesicle_transpt_SFT2"/>
</dbReference>
<evidence type="ECO:0000256" key="6">
    <source>
        <dbReference type="ARBA" id="ARBA00023136"/>
    </source>
</evidence>
<comment type="subcellular location">
    <subcellularLocation>
        <location evidence="8">Golgi apparatus membrane</location>
        <topology evidence="8">Multi-pass membrane protein</topology>
    </subcellularLocation>
    <subcellularLocation>
        <location evidence="1">Membrane</location>
        <topology evidence="1">Multi-pass membrane protein</topology>
    </subcellularLocation>
</comment>
<dbReference type="GO" id="GO:0016192">
    <property type="term" value="P:vesicle-mediated transport"/>
    <property type="evidence" value="ECO:0007669"/>
    <property type="project" value="InterPro"/>
</dbReference>
<sequence>MEQSFSDRVRSVLGENSSTPAETGDGWFSRFRQSLPWADGYTAVPTTTNSDSDALFNRSDFTLSRWERILLFALCLIGSITCYTVACFMFPTLVLRPRKFILLWTYGSILCVLAFAILIGFKAHFVQLVSSERLPTTLAYFLTLACTLVSTVKLHSTILSIVFGVMHLLALIAYIVAFFPFGARTVSLGSRIASRSLSNWLP</sequence>
<dbReference type="PANTHER" id="PTHR23137">
    <property type="entry name" value="VESICLE TRANSPORT PROTEIN-RELATED"/>
    <property type="match status" value="1"/>
</dbReference>